<reference evidence="1" key="1">
    <citation type="submission" date="2022-04" db="EMBL/GenBank/DDBJ databases">
        <title>Genome of the entomopathogenic fungus Entomophthora muscae.</title>
        <authorList>
            <person name="Elya C."/>
            <person name="Lovett B.R."/>
            <person name="Lee E."/>
            <person name="Macias A.M."/>
            <person name="Hajek A.E."/>
            <person name="De Bivort B.L."/>
            <person name="Kasson M.T."/>
            <person name="De Fine Licht H.H."/>
            <person name="Stajich J.E."/>
        </authorList>
    </citation>
    <scope>NUCLEOTIDE SEQUENCE</scope>
    <source>
        <strain evidence="1">Berkeley</strain>
    </source>
</reference>
<comment type="caution">
    <text evidence="1">The sequence shown here is derived from an EMBL/GenBank/DDBJ whole genome shotgun (WGS) entry which is preliminary data.</text>
</comment>
<dbReference type="EMBL" id="QTSX02005175">
    <property type="protein sequence ID" value="KAJ9060509.1"/>
    <property type="molecule type" value="Genomic_DNA"/>
</dbReference>
<proteinExistence type="predicted"/>
<protein>
    <submittedName>
        <fullName evidence="1">Uncharacterized protein</fullName>
    </submittedName>
</protein>
<evidence type="ECO:0000313" key="1">
    <source>
        <dbReference type="EMBL" id="KAJ9060509.1"/>
    </source>
</evidence>
<dbReference type="Proteomes" id="UP001165960">
    <property type="component" value="Unassembled WGS sequence"/>
</dbReference>
<evidence type="ECO:0000313" key="2">
    <source>
        <dbReference type="Proteomes" id="UP001165960"/>
    </source>
</evidence>
<sequence length="174" mass="20260">MSEENKIREFEFNKGPNYTWRQTLKDVEIVIPVKAGTRARDLSILFLNKKIKVAYKAGGDVLLEGELYNKVRVDDCTWNIDDSSIVIFLEKFSTIEWWDCVVLGHPTIDVSKIEPENSSLKDLDGETRSMVEKMMFDQKQRMMNLPDSETLSKQEAFEKFKKHPEMDFSQAKMP</sequence>
<organism evidence="1 2">
    <name type="scientific">Entomophthora muscae</name>
    <dbReference type="NCBI Taxonomy" id="34485"/>
    <lineage>
        <taxon>Eukaryota</taxon>
        <taxon>Fungi</taxon>
        <taxon>Fungi incertae sedis</taxon>
        <taxon>Zoopagomycota</taxon>
        <taxon>Entomophthoromycotina</taxon>
        <taxon>Entomophthoromycetes</taxon>
        <taxon>Entomophthorales</taxon>
        <taxon>Entomophthoraceae</taxon>
        <taxon>Entomophthora</taxon>
    </lineage>
</organism>
<accession>A0ACC2SE18</accession>
<name>A0ACC2SE18_9FUNG</name>
<gene>
    <name evidence="1" type="ORF">DSO57_1030165</name>
</gene>
<keyword evidence="2" id="KW-1185">Reference proteome</keyword>